<evidence type="ECO:0000256" key="8">
    <source>
        <dbReference type="RuleBase" id="RU000397"/>
    </source>
</evidence>
<dbReference type="Gene3D" id="3.40.50.720">
    <property type="entry name" value="NAD(P)-binding Rossmann-like Domain"/>
    <property type="match status" value="1"/>
</dbReference>
<dbReference type="SUPFAM" id="SSF55347">
    <property type="entry name" value="Glyceraldehyde-3-phosphate dehydrogenase-like, C-terminal domain"/>
    <property type="match status" value="1"/>
</dbReference>
<dbReference type="Gene3D" id="3.30.360.10">
    <property type="entry name" value="Dihydrodipicolinate Reductase, domain 2"/>
    <property type="match status" value="1"/>
</dbReference>
<feature type="site" description="Activates thiol group during catalysis" evidence="7">
    <location>
        <position position="179"/>
    </location>
</feature>
<evidence type="ECO:0000259" key="10">
    <source>
        <dbReference type="SMART" id="SM00846"/>
    </source>
</evidence>
<feature type="binding site" evidence="5">
    <location>
        <position position="182"/>
    </location>
    <ligand>
        <name>D-glyceraldehyde 3-phosphate</name>
        <dbReference type="ChEBI" id="CHEBI:59776"/>
    </ligand>
</feature>
<keyword evidence="3 9" id="KW-0560">Oxidoreductase</keyword>
<dbReference type="GO" id="GO:0051287">
    <property type="term" value="F:NAD binding"/>
    <property type="evidence" value="ECO:0007669"/>
    <property type="project" value="InterPro"/>
</dbReference>
<evidence type="ECO:0000256" key="2">
    <source>
        <dbReference type="ARBA" id="ARBA00011881"/>
    </source>
</evidence>
<dbReference type="InterPro" id="IPR020831">
    <property type="entry name" value="GlycerAld/Erythrose_P_DH"/>
</dbReference>
<evidence type="ECO:0000313" key="11">
    <source>
        <dbReference type="EMBL" id="PTU75163.1"/>
    </source>
</evidence>
<dbReference type="EC" id="1.2.1.-" evidence="9"/>
<evidence type="ECO:0000256" key="6">
    <source>
        <dbReference type="PIRSR" id="PIRSR000149-3"/>
    </source>
</evidence>
<evidence type="ECO:0000256" key="4">
    <source>
        <dbReference type="PIRSR" id="PIRSR000149-1"/>
    </source>
</evidence>
<dbReference type="OrthoDB" id="9803304at2"/>
<comment type="caution">
    <text evidence="11">The sequence shown here is derived from an EMBL/GenBank/DDBJ whole genome shotgun (WGS) entry which is preliminary data.</text>
</comment>
<dbReference type="PANTHER" id="PTHR43148">
    <property type="entry name" value="GLYCERALDEHYDE-3-PHOSPHATE DEHYDROGENASE 2"/>
    <property type="match status" value="1"/>
</dbReference>
<feature type="binding site" evidence="6">
    <location>
        <position position="122"/>
    </location>
    <ligand>
        <name>NAD(+)</name>
        <dbReference type="ChEBI" id="CHEBI:57540"/>
    </ligand>
</feature>
<feature type="binding site" evidence="6">
    <location>
        <position position="80"/>
    </location>
    <ligand>
        <name>NAD(+)</name>
        <dbReference type="ChEBI" id="CHEBI:57540"/>
    </ligand>
</feature>
<feature type="binding site" evidence="5">
    <location>
        <position position="233"/>
    </location>
    <ligand>
        <name>D-glyceraldehyde 3-phosphate</name>
        <dbReference type="ChEBI" id="CHEBI:59776"/>
    </ligand>
</feature>
<feature type="binding site" evidence="6">
    <location>
        <position position="36"/>
    </location>
    <ligand>
        <name>NAD(+)</name>
        <dbReference type="ChEBI" id="CHEBI:57540"/>
    </ligand>
</feature>
<evidence type="ECO:0000256" key="7">
    <source>
        <dbReference type="PIRSR" id="PIRSR000149-4"/>
    </source>
</evidence>
<dbReference type="Proteomes" id="UP000244064">
    <property type="component" value="Unassembled WGS sequence"/>
</dbReference>
<dbReference type="InterPro" id="IPR020828">
    <property type="entry name" value="GlycerAld_3-P_DH_NAD(P)-bd"/>
</dbReference>
<dbReference type="InterPro" id="IPR020830">
    <property type="entry name" value="GlycerAld_3-P_DH_AS"/>
</dbReference>
<dbReference type="GO" id="GO:0016620">
    <property type="term" value="F:oxidoreductase activity, acting on the aldehyde or oxo group of donors, NAD or NADP as acceptor"/>
    <property type="evidence" value="ECO:0007669"/>
    <property type="project" value="InterPro"/>
</dbReference>
<dbReference type="GO" id="GO:0050661">
    <property type="term" value="F:NADP binding"/>
    <property type="evidence" value="ECO:0007669"/>
    <property type="project" value="InterPro"/>
</dbReference>
<dbReference type="PRINTS" id="PR00078">
    <property type="entry name" value="G3PDHDRGNASE"/>
</dbReference>
<feature type="binding site" evidence="5">
    <location>
        <begin position="151"/>
        <end position="153"/>
    </location>
    <ligand>
        <name>D-glyceraldehyde 3-phosphate</name>
        <dbReference type="ChEBI" id="CHEBI:59776"/>
    </ligand>
</feature>
<organism evidence="11 12">
    <name type="scientific">Pseudomonas mangrovi</name>
    <dbReference type="NCBI Taxonomy" id="2161748"/>
    <lineage>
        <taxon>Bacteria</taxon>
        <taxon>Pseudomonadati</taxon>
        <taxon>Pseudomonadota</taxon>
        <taxon>Gammaproteobacteria</taxon>
        <taxon>Pseudomonadales</taxon>
        <taxon>Pseudomonadaceae</taxon>
        <taxon>Pseudomonas</taxon>
    </lineage>
</organism>
<proteinExistence type="inferred from homology"/>
<feature type="active site" description="Nucleophile" evidence="4">
    <location>
        <position position="152"/>
    </location>
</feature>
<comment type="subunit">
    <text evidence="2">Homotetramer.</text>
</comment>
<evidence type="ECO:0000313" key="12">
    <source>
        <dbReference type="Proteomes" id="UP000244064"/>
    </source>
</evidence>
<dbReference type="NCBIfam" id="TIGR01534">
    <property type="entry name" value="GAPDH-I"/>
    <property type="match status" value="1"/>
</dbReference>
<feature type="domain" description="Glyceraldehyde 3-phosphate dehydrogenase NAD(P) binding" evidence="10">
    <location>
        <begin position="2"/>
        <end position="152"/>
    </location>
</feature>
<dbReference type="Pfam" id="PF02800">
    <property type="entry name" value="Gp_dh_C"/>
    <property type="match status" value="1"/>
</dbReference>
<keyword evidence="6" id="KW-0547">Nucleotide-binding</keyword>
<dbReference type="RefSeq" id="WP_108106372.1">
    <property type="nucleotide sequence ID" value="NZ_QASN01000011.1"/>
</dbReference>
<evidence type="ECO:0000256" key="9">
    <source>
        <dbReference type="RuleBase" id="RU361160"/>
    </source>
</evidence>
<reference evidence="11 12" key="1">
    <citation type="submission" date="2018-04" db="EMBL/GenBank/DDBJ databases">
        <title>Pseudomonas sp. nov., isolated from mangrove soil.</title>
        <authorList>
            <person name="Chen C."/>
        </authorList>
    </citation>
    <scope>NUCLEOTIDE SEQUENCE [LARGE SCALE GENOMIC DNA]</scope>
    <source>
        <strain evidence="11 12">TC-11</strain>
    </source>
</reference>
<name>A0A2T5PBP1_9PSED</name>
<dbReference type="InterPro" id="IPR036291">
    <property type="entry name" value="NAD(P)-bd_dom_sf"/>
</dbReference>
<dbReference type="GO" id="GO:0006006">
    <property type="term" value="P:glucose metabolic process"/>
    <property type="evidence" value="ECO:0007669"/>
    <property type="project" value="InterPro"/>
</dbReference>
<dbReference type="InterPro" id="IPR006424">
    <property type="entry name" value="Glyceraldehyde-3-P_DH_1"/>
</dbReference>
<keyword evidence="12" id="KW-1185">Reference proteome</keyword>
<comment type="similarity">
    <text evidence="1 8">Belongs to the glyceraldehyde-3-phosphate dehydrogenase family.</text>
</comment>
<dbReference type="FunFam" id="3.30.360.10:FF:000002">
    <property type="entry name" value="Glyceraldehyde-3-phosphate dehydrogenase"/>
    <property type="match status" value="1"/>
</dbReference>
<evidence type="ECO:0000256" key="3">
    <source>
        <dbReference type="ARBA" id="ARBA00023002"/>
    </source>
</evidence>
<dbReference type="AlphaFoldDB" id="A0A2T5PBP1"/>
<sequence>MLRIALNGYGRIGRALIRALFERGLETQIHVEAINDLSDSALLAHLTRFDSTFGRFQGQIDLREDVMQIRSQSIRLLKERDPTKLPWKHLEVDVVLECTGKFKSREMVNQHLDAGAQRVLLSHPLDSADLTVVYGVNHHLLSTQRIVSNASCTTNCLAPLAKVLHQAVGIRQGLVNTVHSYTNDQNLLDKTHSDPYRARAAALSMIPSTTGAAKAIGLVLPELAGRLDGLSIRVPTPNVSLVDLTFVAEHPPASVEVLNLAMQEGARQLPLGVMECNDLPLVSSDFNGHPVSCVVDLNHTRVQGDLIKVLAWYDNEWAFANRMLDVLVAWTKLSQP</sequence>
<dbReference type="CDD" id="cd18126">
    <property type="entry name" value="GAPDH_I_C"/>
    <property type="match status" value="1"/>
</dbReference>
<dbReference type="FunFam" id="3.40.50.720:FF:000001">
    <property type="entry name" value="Glyceraldehyde-3-phosphate dehydrogenase"/>
    <property type="match status" value="1"/>
</dbReference>
<accession>A0A2T5PBP1</accession>
<dbReference type="PROSITE" id="PS00071">
    <property type="entry name" value="GAPDH"/>
    <property type="match status" value="1"/>
</dbReference>
<dbReference type="SUPFAM" id="SSF51735">
    <property type="entry name" value="NAD(P)-binding Rossmann-fold domains"/>
    <property type="match status" value="1"/>
</dbReference>
<dbReference type="SMART" id="SM00846">
    <property type="entry name" value="Gp_dh_N"/>
    <property type="match status" value="1"/>
</dbReference>
<feature type="binding site" evidence="6">
    <location>
        <position position="315"/>
    </location>
    <ligand>
        <name>NAD(+)</name>
        <dbReference type="ChEBI" id="CHEBI:57540"/>
    </ligand>
</feature>
<dbReference type="InterPro" id="IPR020829">
    <property type="entry name" value="GlycerAld_3-P_DH_cat"/>
</dbReference>
<dbReference type="EMBL" id="QASN01000011">
    <property type="protein sequence ID" value="PTU75163.1"/>
    <property type="molecule type" value="Genomic_DNA"/>
</dbReference>
<feature type="binding site" evidence="5">
    <location>
        <begin position="210"/>
        <end position="211"/>
    </location>
    <ligand>
        <name>D-glyceraldehyde 3-phosphate</name>
        <dbReference type="ChEBI" id="CHEBI:59776"/>
    </ligand>
</feature>
<feature type="binding site" evidence="6">
    <location>
        <begin position="11"/>
        <end position="12"/>
    </location>
    <ligand>
        <name>NAD(+)</name>
        <dbReference type="ChEBI" id="CHEBI:57540"/>
    </ligand>
</feature>
<evidence type="ECO:0000256" key="1">
    <source>
        <dbReference type="ARBA" id="ARBA00007406"/>
    </source>
</evidence>
<evidence type="ECO:0000256" key="5">
    <source>
        <dbReference type="PIRSR" id="PIRSR000149-2"/>
    </source>
</evidence>
<protein>
    <recommendedName>
        <fullName evidence="9">Glyceraldehyde-3-phosphate dehydrogenase</fullName>
        <ecNumber evidence="9">1.2.1.-</ecNumber>
    </recommendedName>
</protein>
<keyword evidence="6" id="KW-0520">NAD</keyword>
<dbReference type="PIRSF" id="PIRSF000149">
    <property type="entry name" value="GAP_DH"/>
    <property type="match status" value="1"/>
</dbReference>
<dbReference type="Pfam" id="PF00044">
    <property type="entry name" value="Gp_dh_N"/>
    <property type="match status" value="1"/>
</dbReference>
<gene>
    <name evidence="11" type="primary">gap</name>
    <name evidence="11" type="ORF">DBO85_06320</name>
</gene>